<gene>
    <name evidence="15" type="ORF">UA08_07176</name>
</gene>
<feature type="transmembrane region" description="Helical" evidence="13">
    <location>
        <begin position="393"/>
        <end position="415"/>
    </location>
</feature>
<evidence type="ECO:0000256" key="13">
    <source>
        <dbReference type="SAM" id="Phobius"/>
    </source>
</evidence>
<dbReference type="FunFam" id="1.20.1250.20:FF:000026">
    <property type="entry name" value="MFS quinate transporter QutD"/>
    <property type="match status" value="1"/>
</dbReference>
<evidence type="ECO:0000256" key="8">
    <source>
        <dbReference type="ARBA" id="ARBA00023136"/>
    </source>
</evidence>
<dbReference type="PANTHER" id="PTHR48022">
    <property type="entry name" value="PLASTIDIC GLUCOSE TRANSPORTER 4"/>
    <property type="match status" value="1"/>
</dbReference>
<evidence type="ECO:0000256" key="3">
    <source>
        <dbReference type="ARBA" id="ARBA00022448"/>
    </source>
</evidence>
<feature type="transmembrane region" description="Helical" evidence="13">
    <location>
        <begin position="193"/>
        <end position="214"/>
    </location>
</feature>
<feature type="transmembrane region" description="Helical" evidence="13">
    <location>
        <begin position="354"/>
        <end position="373"/>
    </location>
</feature>
<comment type="function">
    <text evidence="9">Integral membrane transporter that imports quinic acid to be catabolized as a carbon source.</text>
</comment>
<evidence type="ECO:0000256" key="5">
    <source>
        <dbReference type="ARBA" id="ARBA00022843"/>
    </source>
</evidence>
<dbReference type="InterPro" id="IPR005829">
    <property type="entry name" value="Sugar_transporter_CS"/>
</dbReference>
<dbReference type="InterPro" id="IPR020846">
    <property type="entry name" value="MFS_dom"/>
</dbReference>
<dbReference type="PROSITE" id="PS51257">
    <property type="entry name" value="PROKAR_LIPOPROTEIN"/>
    <property type="match status" value="1"/>
</dbReference>
<evidence type="ECO:0000256" key="1">
    <source>
        <dbReference type="ARBA" id="ARBA00004651"/>
    </source>
</evidence>
<keyword evidence="8 13" id="KW-0472">Membrane</keyword>
<dbReference type="PRINTS" id="PR00171">
    <property type="entry name" value="SUGRTRNSPORT"/>
</dbReference>
<feature type="transmembrane region" description="Helical" evidence="13">
    <location>
        <begin position="465"/>
        <end position="486"/>
    </location>
</feature>
<feature type="domain" description="Major facilitator superfamily (MFS) profile" evidence="14">
    <location>
        <begin position="24"/>
        <end position="490"/>
    </location>
</feature>
<dbReference type="NCBIfam" id="TIGR00879">
    <property type="entry name" value="SP"/>
    <property type="match status" value="1"/>
</dbReference>
<accession>A0A225ARQ2</accession>
<sequence length="559" mass="62197">MSILKLVEDRPTPKSVYNWRIYLLAAIASLTSCMIGYDSAFIGTTITLPSFKSEFHFDSMSSDEQSLVSANIVSCYQAGAFFGALFAYGISTFWGRKIGLLVASLVFTLGAGLMLGANGERGLGLIYAGRVLAGLGVGAGSNFTPIYIAELSPPAIRGRLIGVYELGWQIGGLVGFWINYGVQTTMPASQKQWLIPFAIQLIPSGLLLIGTLFIRESPRWLMIQGRREEGQRNLAWIRQLPLDHIYMIEEINAIDQAIEEQRISVGIGFTKPIKAAFTSKKWSYRLFLGSMLFVWQNGSGINAINYYSPTVFKSLGLQGTNASLLTTGLFGCVKTAVTFIWLLYLIDHVGRRNLLLYGAAGGSICMWIIGAYIKVAEPTKNPSDHLTGGGVAAIFFFYLWTAFYTPSWNGTPWIISRLTKRGVEIKEMFDQNMRSFAQACAAASNWLWNFLISRFTPQMFASMGYGVYFFFASLMVLSIFFVFFLIPETKGIPLESMDMLFETKPTWRAHGIVLQRIKENEIEFRETVKGTAIEEKASAPVHMEYSTEGAQERAPENTV</sequence>
<dbReference type="PROSITE" id="PS50850">
    <property type="entry name" value="MFS"/>
    <property type="match status" value="1"/>
</dbReference>
<keyword evidence="5" id="KW-0832">Ubl conjugation</keyword>
<organism evidence="15 16">
    <name type="scientific">Talaromyces atroroseus</name>
    <dbReference type="NCBI Taxonomy" id="1441469"/>
    <lineage>
        <taxon>Eukaryota</taxon>
        <taxon>Fungi</taxon>
        <taxon>Dikarya</taxon>
        <taxon>Ascomycota</taxon>
        <taxon>Pezizomycotina</taxon>
        <taxon>Eurotiomycetes</taxon>
        <taxon>Eurotiomycetidae</taxon>
        <taxon>Eurotiales</taxon>
        <taxon>Trichocomaceae</taxon>
        <taxon>Talaromyces</taxon>
        <taxon>Talaromyces sect. Trachyspermi</taxon>
    </lineage>
</organism>
<dbReference type="Proteomes" id="UP000214365">
    <property type="component" value="Unassembled WGS sequence"/>
</dbReference>
<dbReference type="PROSITE" id="PS00217">
    <property type="entry name" value="SUGAR_TRANSPORT_2"/>
    <property type="match status" value="1"/>
</dbReference>
<evidence type="ECO:0000313" key="15">
    <source>
        <dbReference type="EMBL" id="OKL57636.1"/>
    </source>
</evidence>
<dbReference type="EMBL" id="LFMY01000011">
    <property type="protein sequence ID" value="OKL57636.1"/>
    <property type="molecule type" value="Genomic_DNA"/>
</dbReference>
<dbReference type="PROSITE" id="PS00216">
    <property type="entry name" value="SUGAR_TRANSPORT_1"/>
    <property type="match status" value="1"/>
</dbReference>
<dbReference type="CDD" id="cd17356">
    <property type="entry name" value="MFS_HXT"/>
    <property type="match status" value="1"/>
</dbReference>
<keyword evidence="7 13" id="KW-1133">Transmembrane helix</keyword>
<feature type="transmembrane region" description="Helical" evidence="13">
    <location>
        <begin position="160"/>
        <end position="181"/>
    </location>
</feature>
<proteinExistence type="inferred from homology"/>
<dbReference type="OrthoDB" id="508119at2759"/>
<dbReference type="SUPFAM" id="SSF103473">
    <property type="entry name" value="MFS general substrate transporter"/>
    <property type="match status" value="1"/>
</dbReference>
<keyword evidence="4 13" id="KW-0812">Transmembrane</keyword>
<dbReference type="PANTHER" id="PTHR48022:SF34">
    <property type="entry name" value="MAJOR FACILITATOR SUPERFAMILY (MFS) PROFILE DOMAIN-CONTAINING PROTEIN-RELATED"/>
    <property type="match status" value="1"/>
</dbReference>
<dbReference type="Gene3D" id="1.20.1250.20">
    <property type="entry name" value="MFS general substrate transporter like domains"/>
    <property type="match status" value="1"/>
</dbReference>
<dbReference type="RefSeq" id="XP_020117757.1">
    <property type="nucleotide sequence ID" value="XM_020262088.1"/>
</dbReference>
<keyword evidence="6" id="KW-0672">Quinate metabolism</keyword>
<evidence type="ECO:0000256" key="9">
    <source>
        <dbReference type="ARBA" id="ARBA00037560"/>
    </source>
</evidence>
<evidence type="ECO:0000256" key="10">
    <source>
        <dbReference type="ARBA" id="ARBA00038682"/>
    </source>
</evidence>
<dbReference type="InterPro" id="IPR003663">
    <property type="entry name" value="Sugar/inositol_transpt"/>
</dbReference>
<feature type="transmembrane region" description="Helical" evidence="13">
    <location>
        <begin position="324"/>
        <end position="345"/>
    </location>
</feature>
<feature type="transmembrane region" description="Helical" evidence="13">
    <location>
        <begin position="100"/>
        <end position="119"/>
    </location>
</feature>
<dbReference type="InterPro" id="IPR036259">
    <property type="entry name" value="MFS_trans_sf"/>
</dbReference>
<evidence type="ECO:0000256" key="7">
    <source>
        <dbReference type="ARBA" id="ARBA00022989"/>
    </source>
</evidence>
<evidence type="ECO:0000313" key="16">
    <source>
        <dbReference type="Proteomes" id="UP000214365"/>
    </source>
</evidence>
<keyword evidence="3 12" id="KW-0813">Transport</keyword>
<evidence type="ECO:0000256" key="4">
    <source>
        <dbReference type="ARBA" id="ARBA00022692"/>
    </source>
</evidence>
<dbReference type="STRING" id="1441469.A0A225ARQ2"/>
<comment type="caution">
    <text evidence="15">The sequence shown here is derived from an EMBL/GenBank/DDBJ whole genome shotgun (WGS) entry which is preliminary data.</text>
</comment>
<feature type="transmembrane region" description="Helical" evidence="13">
    <location>
        <begin position="284"/>
        <end position="304"/>
    </location>
</feature>
<dbReference type="GO" id="GO:0005886">
    <property type="term" value="C:plasma membrane"/>
    <property type="evidence" value="ECO:0007669"/>
    <property type="project" value="UniProtKB-SubCell"/>
</dbReference>
<comment type="subcellular location">
    <subcellularLocation>
        <location evidence="1">Cell membrane</location>
        <topology evidence="1">Multi-pass membrane protein</topology>
    </subcellularLocation>
</comment>
<feature type="transmembrane region" description="Helical" evidence="13">
    <location>
        <begin position="125"/>
        <end position="148"/>
    </location>
</feature>
<dbReference type="GeneID" id="31006932"/>
<dbReference type="InterPro" id="IPR050360">
    <property type="entry name" value="MFS_Sugar_Transporters"/>
</dbReference>
<evidence type="ECO:0000259" key="14">
    <source>
        <dbReference type="PROSITE" id="PS50850"/>
    </source>
</evidence>
<dbReference type="Pfam" id="PF00083">
    <property type="entry name" value="Sugar_tr"/>
    <property type="match status" value="1"/>
</dbReference>
<comment type="subunit">
    <text evidence="10">Interacts with creB.</text>
</comment>
<comment type="similarity">
    <text evidence="2 12">Belongs to the major facilitator superfamily. Sugar transporter (TC 2.A.1.1) family.</text>
</comment>
<evidence type="ECO:0000256" key="6">
    <source>
        <dbReference type="ARBA" id="ARBA00022911"/>
    </source>
</evidence>
<name>A0A225ARQ2_TALAT</name>
<dbReference type="GO" id="GO:0005351">
    <property type="term" value="F:carbohydrate:proton symporter activity"/>
    <property type="evidence" value="ECO:0007669"/>
    <property type="project" value="TreeGrafter"/>
</dbReference>
<feature type="transmembrane region" description="Helical" evidence="13">
    <location>
        <begin position="68"/>
        <end position="88"/>
    </location>
</feature>
<dbReference type="InterPro" id="IPR005828">
    <property type="entry name" value="MFS_sugar_transport-like"/>
</dbReference>
<feature type="transmembrane region" description="Helical" evidence="13">
    <location>
        <begin position="21"/>
        <end position="48"/>
    </location>
</feature>
<protein>
    <recommendedName>
        <fullName evidence="11">Quinate transporter</fullName>
    </recommendedName>
</protein>
<reference evidence="15 16" key="1">
    <citation type="submission" date="2015-06" db="EMBL/GenBank/DDBJ databases">
        <title>Talaromyces atroroseus IBT 11181 draft genome.</title>
        <authorList>
            <person name="Rasmussen K.B."/>
            <person name="Rasmussen S."/>
            <person name="Petersen B."/>
            <person name="Sicheritz-Ponten T."/>
            <person name="Mortensen U.H."/>
            <person name="Thrane U."/>
        </authorList>
    </citation>
    <scope>NUCLEOTIDE SEQUENCE [LARGE SCALE GENOMIC DNA]</scope>
    <source>
        <strain evidence="15 16">IBT 11181</strain>
    </source>
</reference>
<evidence type="ECO:0000256" key="11">
    <source>
        <dbReference type="ARBA" id="ARBA00043213"/>
    </source>
</evidence>
<evidence type="ECO:0000256" key="12">
    <source>
        <dbReference type="RuleBase" id="RU003346"/>
    </source>
</evidence>
<dbReference type="AlphaFoldDB" id="A0A225ARQ2"/>
<keyword evidence="16" id="KW-1185">Reference proteome</keyword>
<evidence type="ECO:0000256" key="2">
    <source>
        <dbReference type="ARBA" id="ARBA00010992"/>
    </source>
</evidence>